<evidence type="ECO:0008006" key="4">
    <source>
        <dbReference type="Google" id="ProtNLM"/>
    </source>
</evidence>
<dbReference type="EMBL" id="CP000230">
    <property type="protein sequence ID" value="ABC24533.1"/>
    <property type="molecule type" value="Genomic_DNA"/>
</dbReference>
<keyword evidence="1" id="KW-0732">Signal</keyword>
<dbReference type="AlphaFoldDB" id="Q2RMW2"/>
<proteinExistence type="predicted"/>
<dbReference type="EnsemblBacteria" id="ABC24533">
    <property type="protein sequence ID" value="ABC24533"/>
    <property type="gene ID" value="Rru_A3739"/>
</dbReference>
<accession>Q2RMW2</accession>
<keyword evidence="3" id="KW-1185">Reference proteome</keyword>
<sequence length="564" mass="57898">MTGSKRVRRFAAARRRTGPVACALAVAGTLIAAAPGLAQSPYPLTPGSAGSRSAGAPPLAGPFGAARPGRQGILMQDLGAPSADGLGLLAPAEGGLGPALWQGLGLQGALALLDGLPPALASRAMADLTRRLLLSSANPPAASGAAPADSLLLRRVDLLGRYGFPAEVVALVEALPAQSLTPALARRRAEALLIQSHPEQACQPTANPPPTATPLAVEDDVFWHKLQIFCQLQAGKPEQAALGMAMLREQGIKDEGFFILAERMGKLAKGKPRKPTAFDALTIALYRGADQPIPAEAASPPTPWLDRAIALSAPTPPAQRLASAERAEAGGALPADALAYLYGDTPIRAADRTKILSTLLTEGTPLARAQAFQAVRALRDPVAKANAAAELLRGLRQRDGGLYLSMVRALLPSLREMLVLDGALAAAPEIARAFYGVGDIRAAGPWVRLLQANSRDLFRGQGGLASLVTMDRLANQGDIDGAFPANPAAILMNPAVSLDRLGAAAARRATGETVLLALSTLAGVGGPTKAPPGVLRQVVLALQGVGLNDAATAIGLEALAVQAP</sequence>
<dbReference type="STRING" id="269796.Rru_A3739"/>
<dbReference type="HOGENOM" id="CLU_499551_0_0_5"/>
<organism evidence="2 3">
    <name type="scientific">Rhodospirillum rubrum (strain ATCC 11170 / ATH 1.1.1 / DSM 467 / LMG 4362 / NCIMB 8255 / S1)</name>
    <dbReference type="NCBI Taxonomy" id="269796"/>
    <lineage>
        <taxon>Bacteria</taxon>
        <taxon>Pseudomonadati</taxon>
        <taxon>Pseudomonadota</taxon>
        <taxon>Alphaproteobacteria</taxon>
        <taxon>Rhodospirillales</taxon>
        <taxon>Rhodospirillaceae</taxon>
        <taxon>Rhodospirillum</taxon>
    </lineage>
</organism>
<evidence type="ECO:0000313" key="3">
    <source>
        <dbReference type="Proteomes" id="UP000001929"/>
    </source>
</evidence>
<reference evidence="2 3" key="1">
    <citation type="journal article" date="2011" name="Stand. Genomic Sci.">
        <title>Complete genome sequence of Rhodospirillum rubrum type strain (S1).</title>
        <authorList>
            <person name="Munk A.C."/>
            <person name="Copeland A."/>
            <person name="Lucas S."/>
            <person name="Lapidus A."/>
            <person name="Del Rio T.G."/>
            <person name="Barry K."/>
            <person name="Detter J.C."/>
            <person name="Hammon N."/>
            <person name="Israni S."/>
            <person name="Pitluck S."/>
            <person name="Brettin T."/>
            <person name="Bruce D."/>
            <person name="Han C."/>
            <person name="Tapia R."/>
            <person name="Gilna P."/>
            <person name="Schmutz J."/>
            <person name="Larimer F."/>
            <person name="Land M."/>
            <person name="Kyrpides N.C."/>
            <person name="Mavromatis K."/>
            <person name="Richardson P."/>
            <person name="Rohde M."/>
            <person name="Goker M."/>
            <person name="Klenk H.P."/>
            <person name="Zhang Y."/>
            <person name="Roberts G.P."/>
            <person name="Reslewic S."/>
            <person name="Schwartz D.C."/>
        </authorList>
    </citation>
    <scope>NUCLEOTIDE SEQUENCE [LARGE SCALE GENOMIC DNA]</scope>
    <source>
        <strain evidence="3">ATCC 11170 / ATH 1.1.1 / DSM 467 / LMG 4362 / NCIMB 8255 / S1</strain>
    </source>
</reference>
<dbReference type="PATRIC" id="fig|269796.9.peg.3863"/>
<feature type="chain" id="PRO_5004214881" description="Antifreeze glycopeptide polyprotein" evidence="1">
    <location>
        <begin position="39"/>
        <end position="564"/>
    </location>
</feature>
<gene>
    <name evidence="2" type="ordered locus">Rru_A3739</name>
</gene>
<dbReference type="Proteomes" id="UP000001929">
    <property type="component" value="Chromosome"/>
</dbReference>
<evidence type="ECO:0000313" key="2">
    <source>
        <dbReference type="EMBL" id="ABC24533.1"/>
    </source>
</evidence>
<dbReference type="eggNOG" id="ENOG5033R2I">
    <property type="taxonomic scope" value="Bacteria"/>
</dbReference>
<name>Q2RMW2_RHORT</name>
<protein>
    <recommendedName>
        <fullName evidence="4">Antifreeze glycopeptide polyprotein</fullName>
    </recommendedName>
</protein>
<dbReference type="KEGG" id="rru:Rru_A3739"/>
<feature type="signal peptide" evidence="1">
    <location>
        <begin position="1"/>
        <end position="38"/>
    </location>
</feature>
<evidence type="ECO:0000256" key="1">
    <source>
        <dbReference type="SAM" id="SignalP"/>
    </source>
</evidence>
<dbReference type="RefSeq" id="WP_011391486.1">
    <property type="nucleotide sequence ID" value="NC_007643.1"/>
</dbReference>